<feature type="compositionally biased region" description="Acidic residues" evidence="9">
    <location>
        <begin position="1007"/>
        <end position="1019"/>
    </location>
</feature>
<name>S7PR83_GLOTA</name>
<feature type="compositionally biased region" description="Low complexity" evidence="9">
    <location>
        <begin position="250"/>
        <end position="275"/>
    </location>
</feature>
<feature type="compositionally biased region" description="Polar residues" evidence="9">
    <location>
        <begin position="227"/>
        <end position="240"/>
    </location>
</feature>
<feature type="region of interest" description="Disordered" evidence="9">
    <location>
        <begin position="973"/>
        <end position="1019"/>
    </location>
</feature>
<keyword evidence="8" id="KW-0539">Nucleus</keyword>
<keyword evidence="3" id="KW-0479">Metal-binding</keyword>
<evidence type="ECO:0000256" key="5">
    <source>
        <dbReference type="ARBA" id="ARBA00022833"/>
    </source>
</evidence>
<dbReference type="InterPro" id="IPR013083">
    <property type="entry name" value="Znf_RING/FYVE/PHD"/>
</dbReference>
<feature type="region of interest" description="Disordered" evidence="9">
    <location>
        <begin position="227"/>
        <end position="280"/>
    </location>
</feature>
<evidence type="ECO:0000256" key="2">
    <source>
        <dbReference type="ARBA" id="ARBA00010210"/>
    </source>
</evidence>
<feature type="compositionally biased region" description="Polar residues" evidence="9">
    <location>
        <begin position="984"/>
        <end position="995"/>
    </location>
</feature>
<keyword evidence="5" id="KW-0862">Zinc</keyword>
<dbReference type="HOGENOM" id="CLU_002907_1_0_1"/>
<keyword evidence="6" id="KW-0805">Transcription regulation</keyword>
<evidence type="ECO:0000256" key="6">
    <source>
        <dbReference type="ARBA" id="ARBA00023015"/>
    </source>
</evidence>
<protein>
    <recommendedName>
        <fullName evidence="10">Zinc finger PHD-type domain-containing protein</fullName>
    </recommendedName>
</protein>
<dbReference type="GO" id="GO:0035267">
    <property type="term" value="C:NuA4 histone acetyltransferase complex"/>
    <property type="evidence" value="ECO:0007669"/>
    <property type="project" value="TreeGrafter"/>
</dbReference>
<dbReference type="EMBL" id="KB469317">
    <property type="protein sequence ID" value="EPQ50356.1"/>
    <property type="molecule type" value="Genomic_DNA"/>
</dbReference>
<dbReference type="Proteomes" id="UP000030669">
    <property type="component" value="Unassembled WGS sequence"/>
</dbReference>
<evidence type="ECO:0000256" key="8">
    <source>
        <dbReference type="ARBA" id="ARBA00023242"/>
    </source>
</evidence>
<dbReference type="PANTHER" id="PTHR10333:SF103">
    <property type="entry name" value="INHIBITOR OF GROWTH PROTEIN 3"/>
    <property type="match status" value="1"/>
</dbReference>
<keyword evidence="7" id="KW-0804">Transcription</keyword>
<dbReference type="PANTHER" id="PTHR10333">
    <property type="entry name" value="INHIBITOR OF GROWTH PROTEIN"/>
    <property type="match status" value="1"/>
</dbReference>
<evidence type="ECO:0000256" key="4">
    <source>
        <dbReference type="ARBA" id="ARBA00022771"/>
    </source>
</evidence>
<reference evidence="11 12" key="1">
    <citation type="journal article" date="2012" name="Science">
        <title>The Paleozoic origin of enzymatic lignin decomposition reconstructed from 31 fungal genomes.</title>
        <authorList>
            <person name="Floudas D."/>
            <person name="Binder M."/>
            <person name="Riley R."/>
            <person name="Barry K."/>
            <person name="Blanchette R.A."/>
            <person name="Henrissat B."/>
            <person name="Martinez A.T."/>
            <person name="Otillar R."/>
            <person name="Spatafora J.W."/>
            <person name="Yadav J.S."/>
            <person name="Aerts A."/>
            <person name="Benoit I."/>
            <person name="Boyd A."/>
            <person name="Carlson A."/>
            <person name="Copeland A."/>
            <person name="Coutinho P.M."/>
            <person name="de Vries R.P."/>
            <person name="Ferreira P."/>
            <person name="Findley K."/>
            <person name="Foster B."/>
            <person name="Gaskell J."/>
            <person name="Glotzer D."/>
            <person name="Gorecki P."/>
            <person name="Heitman J."/>
            <person name="Hesse C."/>
            <person name="Hori C."/>
            <person name="Igarashi K."/>
            <person name="Jurgens J.A."/>
            <person name="Kallen N."/>
            <person name="Kersten P."/>
            <person name="Kohler A."/>
            <person name="Kuees U."/>
            <person name="Kumar T.K.A."/>
            <person name="Kuo A."/>
            <person name="LaButti K."/>
            <person name="Larrondo L.F."/>
            <person name="Lindquist E."/>
            <person name="Ling A."/>
            <person name="Lombard V."/>
            <person name="Lucas S."/>
            <person name="Lundell T."/>
            <person name="Martin R."/>
            <person name="McLaughlin D.J."/>
            <person name="Morgenstern I."/>
            <person name="Morin E."/>
            <person name="Murat C."/>
            <person name="Nagy L.G."/>
            <person name="Nolan M."/>
            <person name="Ohm R.A."/>
            <person name="Patyshakuliyeva A."/>
            <person name="Rokas A."/>
            <person name="Ruiz-Duenas F.J."/>
            <person name="Sabat G."/>
            <person name="Salamov A."/>
            <person name="Samejima M."/>
            <person name="Schmutz J."/>
            <person name="Slot J.C."/>
            <person name="St John F."/>
            <person name="Stenlid J."/>
            <person name="Sun H."/>
            <person name="Sun S."/>
            <person name="Syed K."/>
            <person name="Tsang A."/>
            <person name="Wiebenga A."/>
            <person name="Young D."/>
            <person name="Pisabarro A."/>
            <person name="Eastwood D.C."/>
            <person name="Martin F."/>
            <person name="Cullen D."/>
            <person name="Grigoriev I.V."/>
            <person name="Hibbett D.S."/>
        </authorList>
    </citation>
    <scope>NUCLEOTIDE SEQUENCE [LARGE SCALE GENOMIC DNA]</scope>
    <source>
        <strain evidence="11 12">ATCC 11539</strain>
    </source>
</reference>
<dbReference type="InterPro" id="IPR011011">
    <property type="entry name" value="Znf_FYVE_PHD"/>
</dbReference>
<evidence type="ECO:0000256" key="3">
    <source>
        <dbReference type="ARBA" id="ARBA00022723"/>
    </source>
</evidence>
<evidence type="ECO:0000259" key="10">
    <source>
        <dbReference type="SMART" id="SM00249"/>
    </source>
</evidence>
<dbReference type="GO" id="GO:0008270">
    <property type="term" value="F:zinc ion binding"/>
    <property type="evidence" value="ECO:0007669"/>
    <property type="project" value="UniProtKB-KW"/>
</dbReference>
<organism evidence="11 12">
    <name type="scientific">Gloeophyllum trabeum (strain ATCC 11539 / FP-39264 / Madison 617)</name>
    <name type="common">Brown rot fungus</name>
    <dbReference type="NCBI Taxonomy" id="670483"/>
    <lineage>
        <taxon>Eukaryota</taxon>
        <taxon>Fungi</taxon>
        <taxon>Dikarya</taxon>
        <taxon>Basidiomycota</taxon>
        <taxon>Agaricomycotina</taxon>
        <taxon>Agaricomycetes</taxon>
        <taxon>Gloeophyllales</taxon>
        <taxon>Gloeophyllaceae</taxon>
        <taxon>Gloeophyllum</taxon>
    </lineage>
</organism>
<sequence length="1674" mass="184279">MPRGRKKEPRLRQTSLSSFRLPAILIIRQKNTALESRWCEICVRDVTVGTGGDHNWEVHLHGHEHVTNSQKAQNKKITAYFGRARPHTVVPLRQNVTNIQPIEIDEGTIDEQPTSPLQQGQLCLSSVRSEPQQQGVMAASGMGIIQCICALSSALPETVPTANPHDVWAMFAVDPVIMLESDQDPWEMVNTTLHGALGYGTTPETLSPLYAEDRSVSKHCVPGLRSASESSITNSLNSGASPDPSMPQNSSSELSCSIPSSPVHHASAPSAKSSSLIRGSPAPSIRCPGLAMELPAGTSPYGVYPFSTHTRHSQPWDTIVTDDKLFTVAKMCCGSASFEDGQLRPCRSCRELANNDMLLAMRSRMFDGCPETVNYAYYSHYQLLDLHRRRQQLDMMCLGGLNHAHKLAVKCRAMGAANHILMMMAQGDIPGADRMLRVALHNGAGLLGVLEKFGAAAGRLSSGISPEEANLHRIFLFAKLGRARVAQIAQRSLNLPSASKRPVPVILCTELDIPTARTAVRWLGKPVSLFVDELKLEERLLWDSATNHILGVCREHSKSVSLEFRSMAQADALHEALTNPSLPQRDRVHLATEVTVVAMRVLSSDPRRNAARPVIVSGTCKREDDRAQCDLLLNAVNSFKGHTLTTTSPIYALLQPLPLFNLLCGDDEVTGDFDSKMKSSASAIHCYEAKHLLHEGENPRHVDSLLSPNDKQDVPLAYSLLLAISGFDYNPSSTDQSPAFHAAQRILQLLGYLYQHISEAYTNIDLSLGQQLEHLSAAAHICPAVYASNKGGFIPVQLYYDIVTMIKNVFFCIVKAMVVDPNGQFYLILLGTDPLEILFGVVRTMVGNDANADQLQLASRLTMASLCSTLLQLHPEWDRGARRLALPTLHPGDNLVAQKYDHINPSSWKGDVSLNKVVLLTSWQLGKHQASRELEECHLDVPFASMEASRGFDILCPFGENKVVLIGDLKAGEHEENEEEQDDPTSSQPSVNAVSDPTRVAASPQADETECNEDVDLEPDLEDLVGSELGRLDGDEASESPSYSAWISVDGDRGKRQHKATILQVYSKPMSIQSSRDRLRRINRLSAYNESTAKDLTRSFDEGASLISVHSPVLTIVRCNGQVFLAAALVIDIQSNNTSIQSLPYDQLQEPYVRVRVQLMRLGIATHNTNTIPDPGEEWEWTGEFEQLPGPTSSRELEGQWIKVVDPDIKQGTRRLQCGTPTYFFNSGTLKVASCLLFECLQKELDDLPNVPLTMTFPYRSYDGKACFLCEPDGPRQTYQDQFHCPLCLSLHLDKGPKLIEHFGRHLLFDSHLEPSRKDSPCGLCLNLGSVCQFHLCKGPGGTEIINMNTSQCRNLYKIQIASASKFTKSLPCMNVPMACPLGPQHSDAIWKYNFDAHFDKVYPQADKECYRSSFAISPEEMDCMRERYAAKPRKQRVKPKQNVALAISELHSSRVVMRNINCSTESSGTACSESSPASLSPSLMDDQDMPAAIPAHLSISPLGSPCLRTAVLSTSPDQSPTDTAQTVEPEGSAPDVILTKRTVTEAKLDKVEDKHKYETSDIPKIDRTAMVADPSAHGNSIHTDIPLDPDVQSIERREDVHNAEPEVDAYCPEVGEMVKCDGPECGEWYHFTCAGLLDLPEGAWFCSSACEAQASSTLKIRLPALNPSKRAKI</sequence>
<dbReference type="OrthoDB" id="2659442at2759"/>
<accession>S7PR83</accession>
<proteinExistence type="inferred from homology"/>
<dbReference type="SMART" id="SM00249">
    <property type="entry name" value="PHD"/>
    <property type="match status" value="1"/>
</dbReference>
<evidence type="ECO:0000256" key="1">
    <source>
        <dbReference type="ARBA" id="ARBA00004123"/>
    </source>
</evidence>
<dbReference type="RefSeq" id="XP_007871190.1">
    <property type="nucleotide sequence ID" value="XM_007872999.1"/>
</dbReference>
<dbReference type="OMA" id="RIMMLIA"/>
<dbReference type="Gene3D" id="3.30.40.10">
    <property type="entry name" value="Zinc/RING finger domain, C3HC4 (zinc finger)"/>
    <property type="match status" value="1"/>
</dbReference>
<keyword evidence="4" id="KW-0863">Zinc-finger</keyword>
<evidence type="ECO:0000256" key="7">
    <source>
        <dbReference type="ARBA" id="ARBA00023163"/>
    </source>
</evidence>
<keyword evidence="12" id="KW-1185">Reference proteome</keyword>
<evidence type="ECO:0000313" key="12">
    <source>
        <dbReference type="Proteomes" id="UP000030669"/>
    </source>
</evidence>
<dbReference type="KEGG" id="gtr:GLOTRDRAFT_97081"/>
<evidence type="ECO:0000256" key="9">
    <source>
        <dbReference type="SAM" id="MobiDB-lite"/>
    </source>
</evidence>
<gene>
    <name evidence="11" type="ORF">GLOTRDRAFT_97081</name>
</gene>
<dbReference type="eggNOG" id="ENOG502S64X">
    <property type="taxonomic scope" value="Eukaryota"/>
</dbReference>
<dbReference type="GO" id="GO:0005634">
    <property type="term" value="C:nucleus"/>
    <property type="evidence" value="ECO:0007669"/>
    <property type="project" value="UniProtKB-SubCell"/>
</dbReference>
<evidence type="ECO:0000313" key="11">
    <source>
        <dbReference type="EMBL" id="EPQ50356.1"/>
    </source>
</evidence>
<feature type="domain" description="Zinc finger PHD-type" evidence="10">
    <location>
        <begin position="1611"/>
        <end position="1651"/>
    </location>
</feature>
<comment type="similarity">
    <text evidence="2">Belongs to the ING family.</text>
</comment>
<comment type="subcellular location">
    <subcellularLocation>
        <location evidence="1">Nucleus</location>
    </subcellularLocation>
</comment>
<dbReference type="InterPro" id="IPR001965">
    <property type="entry name" value="Znf_PHD"/>
</dbReference>
<dbReference type="SUPFAM" id="SSF57903">
    <property type="entry name" value="FYVE/PHD zinc finger"/>
    <property type="match status" value="1"/>
</dbReference>
<dbReference type="GeneID" id="19309945"/>
<dbReference type="InterPro" id="IPR028651">
    <property type="entry name" value="ING_fam"/>
</dbReference>